<dbReference type="EMBL" id="CCKQ01011681">
    <property type="protein sequence ID" value="CDW83249.1"/>
    <property type="molecule type" value="Genomic_DNA"/>
</dbReference>
<dbReference type="InParanoid" id="A0A078ALY6"/>
<evidence type="ECO:0000313" key="2">
    <source>
        <dbReference type="EMBL" id="CDW83249.1"/>
    </source>
</evidence>
<protein>
    <submittedName>
        <fullName evidence="2">Uncharacterized protein</fullName>
    </submittedName>
</protein>
<sequence length="181" mass="20468">MKSYLTIAGAIMLGTCVQAKTEKDVEFLFNKIVELEEQAHELKQQLASLQPQSRTRSAERQPKVEDFAKNFSVKNLGDHNSWTISNRGLNVQDFAKNFNAQNMGDGNIWKIVNKGLNVQDFAQNVNIKNMGDSNTWTIQNDEDLAVEQSISIGGINANGNDGHWNIGNASNLNWKYYFQWK</sequence>
<organism evidence="2 3">
    <name type="scientific">Stylonychia lemnae</name>
    <name type="common">Ciliate</name>
    <dbReference type="NCBI Taxonomy" id="5949"/>
    <lineage>
        <taxon>Eukaryota</taxon>
        <taxon>Sar</taxon>
        <taxon>Alveolata</taxon>
        <taxon>Ciliophora</taxon>
        <taxon>Intramacronucleata</taxon>
        <taxon>Spirotrichea</taxon>
        <taxon>Stichotrichia</taxon>
        <taxon>Sporadotrichida</taxon>
        <taxon>Oxytrichidae</taxon>
        <taxon>Stylonychinae</taxon>
        <taxon>Stylonychia</taxon>
    </lineage>
</organism>
<dbReference type="AlphaFoldDB" id="A0A078ALY6"/>
<keyword evidence="3" id="KW-1185">Reference proteome</keyword>
<gene>
    <name evidence="2" type="primary">Contig4645.g4961</name>
    <name evidence="2" type="ORF">STYLEM_12291</name>
</gene>
<proteinExistence type="predicted"/>
<keyword evidence="1" id="KW-0175">Coiled coil</keyword>
<evidence type="ECO:0000313" key="3">
    <source>
        <dbReference type="Proteomes" id="UP000039865"/>
    </source>
</evidence>
<reference evidence="2 3" key="1">
    <citation type="submission" date="2014-06" db="EMBL/GenBank/DDBJ databases">
        <authorList>
            <person name="Swart Estienne"/>
        </authorList>
    </citation>
    <scope>NUCLEOTIDE SEQUENCE [LARGE SCALE GENOMIC DNA]</scope>
    <source>
        <strain evidence="2 3">130c</strain>
    </source>
</reference>
<accession>A0A078ALY6</accession>
<name>A0A078ALY6_STYLE</name>
<evidence type="ECO:0000256" key="1">
    <source>
        <dbReference type="SAM" id="Coils"/>
    </source>
</evidence>
<feature type="coiled-coil region" evidence="1">
    <location>
        <begin position="18"/>
        <end position="52"/>
    </location>
</feature>
<dbReference type="Proteomes" id="UP000039865">
    <property type="component" value="Unassembled WGS sequence"/>
</dbReference>